<sequence length="90" mass="10265">MTDMFATLTNNVVCRVALGWKYDGAGEGKRVAELLGELLELLGIDNLRDYIPWLAWNNIITGLDDKVDRVAKGMDEFLEGLVEERMDRYK</sequence>
<organism evidence="1 2">
    <name type="scientific">Rhododendron molle</name>
    <name type="common">Chinese azalea</name>
    <name type="synonym">Azalea mollis</name>
    <dbReference type="NCBI Taxonomy" id="49168"/>
    <lineage>
        <taxon>Eukaryota</taxon>
        <taxon>Viridiplantae</taxon>
        <taxon>Streptophyta</taxon>
        <taxon>Embryophyta</taxon>
        <taxon>Tracheophyta</taxon>
        <taxon>Spermatophyta</taxon>
        <taxon>Magnoliopsida</taxon>
        <taxon>eudicotyledons</taxon>
        <taxon>Gunneridae</taxon>
        <taxon>Pentapetalae</taxon>
        <taxon>asterids</taxon>
        <taxon>Ericales</taxon>
        <taxon>Ericaceae</taxon>
        <taxon>Ericoideae</taxon>
        <taxon>Rhodoreae</taxon>
        <taxon>Rhododendron</taxon>
    </lineage>
</organism>
<accession>A0ACC0MS44</accession>
<evidence type="ECO:0000313" key="1">
    <source>
        <dbReference type="EMBL" id="KAI8543800.1"/>
    </source>
</evidence>
<dbReference type="EMBL" id="CM046395">
    <property type="protein sequence ID" value="KAI8543800.1"/>
    <property type="molecule type" value="Genomic_DNA"/>
</dbReference>
<gene>
    <name evidence="1" type="ORF">RHMOL_Rhmol08G0247100</name>
</gene>
<comment type="caution">
    <text evidence="1">The sequence shown here is derived from an EMBL/GenBank/DDBJ whole genome shotgun (WGS) entry which is preliminary data.</text>
</comment>
<name>A0ACC0MS44_RHOML</name>
<dbReference type="Proteomes" id="UP001062846">
    <property type="component" value="Chromosome 8"/>
</dbReference>
<keyword evidence="2" id="KW-1185">Reference proteome</keyword>
<evidence type="ECO:0000313" key="2">
    <source>
        <dbReference type="Proteomes" id="UP001062846"/>
    </source>
</evidence>
<reference evidence="1" key="1">
    <citation type="submission" date="2022-02" db="EMBL/GenBank/DDBJ databases">
        <title>Plant Genome Project.</title>
        <authorList>
            <person name="Zhang R.-G."/>
        </authorList>
    </citation>
    <scope>NUCLEOTIDE SEQUENCE</scope>
    <source>
        <strain evidence="1">AT1</strain>
    </source>
</reference>
<protein>
    <submittedName>
        <fullName evidence="1">Uncharacterized protein</fullName>
    </submittedName>
</protein>
<proteinExistence type="predicted"/>